<proteinExistence type="predicted"/>
<evidence type="ECO:0000259" key="3">
    <source>
        <dbReference type="PROSITE" id="PS50041"/>
    </source>
</evidence>
<dbReference type="InterPro" id="IPR050373">
    <property type="entry name" value="Fibrinogen_C-term_domain"/>
</dbReference>
<dbReference type="Gene3D" id="3.90.215.10">
    <property type="entry name" value="Gamma Fibrinogen, chain A, domain 1"/>
    <property type="match status" value="1"/>
</dbReference>
<dbReference type="Pfam" id="PF00147">
    <property type="entry name" value="Fibrinogen_C"/>
    <property type="match status" value="1"/>
</dbReference>
<dbReference type="Proteomes" id="UP000887566">
    <property type="component" value="Unplaced"/>
</dbReference>
<evidence type="ECO:0000313" key="6">
    <source>
        <dbReference type="Proteomes" id="UP000887566"/>
    </source>
</evidence>
<dbReference type="GO" id="GO:0005615">
    <property type="term" value="C:extracellular space"/>
    <property type="evidence" value="ECO:0007669"/>
    <property type="project" value="TreeGrafter"/>
</dbReference>
<evidence type="ECO:0000256" key="1">
    <source>
        <dbReference type="SAM" id="MobiDB-lite"/>
    </source>
</evidence>
<organism evidence="6 7">
    <name type="scientific">Plectus sambesii</name>
    <dbReference type="NCBI Taxonomy" id="2011161"/>
    <lineage>
        <taxon>Eukaryota</taxon>
        <taxon>Metazoa</taxon>
        <taxon>Ecdysozoa</taxon>
        <taxon>Nematoda</taxon>
        <taxon>Chromadorea</taxon>
        <taxon>Plectida</taxon>
        <taxon>Plectina</taxon>
        <taxon>Plectoidea</taxon>
        <taxon>Plectidae</taxon>
        <taxon>Plectus</taxon>
    </lineage>
</organism>
<dbReference type="PANTHER" id="PTHR19143">
    <property type="entry name" value="FIBRINOGEN/TENASCIN/ANGIOPOEITIN"/>
    <property type="match status" value="1"/>
</dbReference>
<keyword evidence="6" id="KW-1185">Reference proteome</keyword>
<keyword evidence="2" id="KW-0812">Transmembrane</keyword>
<dbReference type="InterPro" id="IPR002181">
    <property type="entry name" value="Fibrinogen_a/b/g_C_dom"/>
</dbReference>
<evidence type="ECO:0000256" key="2">
    <source>
        <dbReference type="SAM" id="Phobius"/>
    </source>
</evidence>
<accession>A0A914WTK4</accession>
<dbReference type="SMART" id="SM00186">
    <property type="entry name" value="FBG"/>
    <property type="match status" value="1"/>
</dbReference>
<dbReference type="InterPro" id="IPR001315">
    <property type="entry name" value="CARD"/>
</dbReference>
<dbReference type="SUPFAM" id="SSF56496">
    <property type="entry name" value="Fibrinogen C-terminal domain-like"/>
    <property type="match status" value="1"/>
</dbReference>
<dbReference type="InterPro" id="IPR001304">
    <property type="entry name" value="C-type_lectin-like"/>
</dbReference>
<dbReference type="SUPFAM" id="SSF47986">
    <property type="entry name" value="DEATH domain"/>
    <property type="match status" value="1"/>
</dbReference>
<feature type="transmembrane region" description="Helical" evidence="2">
    <location>
        <begin position="262"/>
        <end position="284"/>
    </location>
</feature>
<feature type="domain" description="Fibrinogen C-terminal" evidence="5">
    <location>
        <begin position="427"/>
        <end position="658"/>
    </location>
</feature>
<feature type="domain" description="C-type lectin" evidence="3">
    <location>
        <begin position="304"/>
        <end position="429"/>
    </location>
</feature>
<dbReference type="Gene3D" id="1.10.533.10">
    <property type="entry name" value="Death Domain, Fas"/>
    <property type="match status" value="1"/>
</dbReference>
<dbReference type="InterPro" id="IPR016186">
    <property type="entry name" value="C-type_lectin-like/link_sf"/>
</dbReference>
<dbReference type="InterPro" id="IPR016187">
    <property type="entry name" value="CTDL_fold"/>
</dbReference>
<evidence type="ECO:0000259" key="5">
    <source>
        <dbReference type="PROSITE" id="PS51406"/>
    </source>
</evidence>
<dbReference type="Gene3D" id="3.10.100.10">
    <property type="entry name" value="Mannose-Binding Protein A, subunit A"/>
    <property type="match status" value="1"/>
</dbReference>
<dbReference type="InterPro" id="IPR014716">
    <property type="entry name" value="Fibrinogen_a/b/g_C_1"/>
</dbReference>
<dbReference type="PROSITE" id="PS51406">
    <property type="entry name" value="FIBRINOGEN_C_2"/>
    <property type="match status" value="1"/>
</dbReference>
<evidence type="ECO:0000313" key="7">
    <source>
        <dbReference type="WBParaSite" id="PSAMB.scaffold5211size12308.g26131.t1"/>
    </source>
</evidence>
<dbReference type="Pfam" id="PF00059">
    <property type="entry name" value="Lectin_C"/>
    <property type="match status" value="1"/>
</dbReference>
<keyword evidence="2" id="KW-0472">Membrane</keyword>
<dbReference type="PANTHER" id="PTHR19143:SF327">
    <property type="entry name" value="FI21813P1-RELATED"/>
    <property type="match status" value="1"/>
</dbReference>
<dbReference type="SMART" id="SM00034">
    <property type="entry name" value="CLECT"/>
    <property type="match status" value="1"/>
</dbReference>
<reference evidence="7" key="1">
    <citation type="submission" date="2022-11" db="UniProtKB">
        <authorList>
            <consortium name="WormBaseParasite"/>
        </authorList>
    </citation>
    <scope>IDENTIFICATION</scope>
</reference>
<dbReference type="InterPro" id="IPR011029">
    <property type="entry name" value="DEATH-like_dom_sf"/>
</dbReference>
<dbReference type="InterPro" id="IPR036056">
    <property type="entry name" value="Fibrinogen-like_C"/>
</dbReference>
<name>A0A914WTK4_9BILA</name>
<dbReference type="GO" id="GO:0042981">
    <property type="term" value="P:regulation of apoptotic process"/>
    <property type="evidence" value="ECO:0007669"/>
    <property type="project" value="InterPro"/>
</dbReference>
<protein>
    <submittedName>
        <fullName evidence="7">Uncharacterized protein</fullName>
    </submittedName>
</protein>
<sequence length="659" mass="73880">MASSSQHASSSNAQEETQEDFEFKEDSLNRECLTSCLPFLCDNLTVEEVVIRLQAKKILTPNDTHLIFNEKTPIKINQNLINFVQRRGPGAFSCFMKSLIETGQKYIFDNLIKERNAIAEREKRRQRQPPISDANDNQQTSCLEVADSIEQPNKNLSNNELSEIKVQTETSSNCAVSNNDNFTTPEISEVQTTNAENISNIGNDPVLPEVASLIPSMTIPQTQYVIPPQPSASDENDDEQPLITQTQRSPKNIHSLIKEYRWIIALTCVVIVVGVIITIVAIVLTRINQSKKNSQIVQRSCNEDNHKCFALVISSLPWSEAEQFCESQVQNGTIASFASITEDSDASIIATLLQHPSVNSNLWIGAFAYNGAPFQWTDKSTFSFTNWAPGQPPSIPNGCVQVCQKNDSTCTQGKWTVVPCGTTQSFICESILAKDCHELHQKNSDLPSGVYTLNLPDIPAFNAYCDMETDGGGWTVFQRRVDDVLPFYNNSWSDYKAGFNNGLENNLWLGNEIIHVLTTKDSNVELWIDLWGDRNPNSSNPNGYWWEKRPSFSIDSEENFYALHISESHPGNATLNLRNNMYVSNNMNFSTIDAFNGATPECFTKWDMGGWWIMDCAAEALNGKYIPSSWGNDNGFFWSIGSQTINPKQSRMMLRSVLS</sequence>
<feature type="region of interest" description="Disordered" evidence="1">
    <location>
        <begin position="1"/>
        <end position="20"/>
    </location>
</feature>
<dbReference type="WBParaSite" id="PSAMB.scaffold5211size12308.g26131.t1">
    <property type="protein sequence ID" value="PSAMB.scaffold5211size12308.g26131.t1"/>
    <property type="gene ID" value="PSAMB.scaffold5211size12308.g26131"/>
</dbReference>
<dbReference type="PROSITE" id="PS50041">
    <property type="entry name" value="C_TYPE_LECTIN_2"/>
    <property type="match status" value="1"/>
</dbReference>
<feature type="domain" description="CARD" evidence="4">
    <location>
        <begin position="29"/>
        <end position="114"/>
    </location>
</feature>
<feature type="compositionally biased region" description="Low complexity" evidence="1">
    <location>
        <begin position="1"/>
        <end position="14"/>
    </location>
</feature>
<dbReference type="Pfam" id="PF00619">
    <property type="entry name" value="CARD"/>
    <property type="match status" value="1"/>
</dbReference>
<dbReference type="CDD" id="cd00037">
    <property type="entry name" value="CLECT"/>
    <property type="match status" value="1"/>
</dbReference>
<evidence type="ECO:0000259" key="4">
    <source>
        <dbReference type="PROSITE" id="PS50209"/>
    </source>
</evidence>
<dbReference type="CDD" id="cd01671">
    <property type="entry name" value="CARD"/>
    <property type="match status" value="1"/>
</dbReference>
<dbReference type="PROSITE" id="PS50209">
    <property type="entry name" value="CARD"/>
    <property type="match status" value="1"/>
</dbReference>
<dbReference type="NCBIfam" id="NF040941">
    <property type="entry name" value="GGGWT_bact"/>
    <property type="match status" value="1"/>
</dbReference>
<keyword evidence="2" id="KW-1133">Transmembrane helix</keyword>
<dbReference type="AlphaFoldDB" id="A0A914WTK4"/>
<dbReference type="SUPFAM" id="SSF56436">
    <property type="entry name" value="C-type lectin-like"/>
    <property type="match status" value="1"/>
</dbReference>